<dbReference type="CDD" id="cd13880">
    <property type="entry name" value="CuRO_2_MaLCC_like"/>
    <property type="match status" value="1"/>
</dbReference>
<reference evidence="8 9" key="2">
    <citation type="submission" date="2015-05" db="EMBL/GenBank/DDBJ databases">
        <authorList>
            <person name="Morales-Cruz A."/>
            <person name="Amrine K.C."/>
            <person name="Cantu D."/>
        </authorList>
    </citation>
    <scope>NUCLEOTIDE SEQUENCE [LARGE SCALE GENOMIC DNA]</scope>
    <source>
        <strain evidence="8">UCRPC4</strain>
    </source>
</reference>
<dbReference type="InterPro" id="IPR008972">
    <property type="entry name" value="Cupredoxin"/>
</dbReference>
<evidence type="ECO:0000259" key="7">
    <source>
        <dbReference type="Pfam" id="PF07732"/>
    </source>
</evidence>
<evidence type="ECO:0000259" key="5">
    <source>
        <dbReference type="Pfam" id="PF00394"/>
    </source>
</evidence>
<evidence type="ECO:0000256" key="1">
    <source>
        <dbReference type="ARBA" id="ARBA00010609"/>
    </source>
</evidence>
<dbReference type="PANTHER" id="PTHR11709:SF71">
    <property type="entry name" value="OXIDOREDUCTASE TPCJ"/>
    <property type="match status" value="1"/>
</dbReference>
<accession>A0A0G2GJ37</accession>
<dbReference type="SUPFAM" id="SSF49503">
    <property type="entry name" value="Cupredoxins"/>
    <property type="match status" value="3"/>
</dbReference>
<sequence>MTLDGDGYKNPFGKVFNQSYPGPWIMACWGDDLEITVTNRLKYNGTTIHWHGVRQYNSLYADGVNGVTQCPIAGQPFNDSYTYRFKAMQYGTSWYHSHYALQYADGLLGPLTFFGPSSADYDEALNPTLMTDHLHNSAFSDFYQEITPGIGPPAMVDILLNGTGIYNCTSDEKAKGICEDQTSRYNITVTRGKKYLLRIINTSVDTTFVFAIDNHNLTVIGSDFVSIHPYVTNSIRVGIGQRYHVVVEANPLNDKRPASEQNYWIRTIPATGCFNFGNQVVDNRTGILFYADSNHKTLPTTTQAAFSINCADEPYDKLVPIVPWKVGPPSNQEDPSSFEVGLSIPNETFPNNLPPAGDVTRWELGSQPLWLNFSDPTILHVNQGTRANPTTFQAQLVVVPESVASNAWVYLLISASDLPFDDDLRTFLPVAHPIHLHGHDFVILAQSDTPYWPGLSTLKFDNPPRRDVALLPAGGYILIAFRADNPGSWLIHCHIAFHSSSGLAAQILERDGSIVFPDAEQAETDRICDNWNSWVNDKNNWWDPEGPFQDDSGI</sequence>
<dbReference type="GO" id="GO:0016491">
    <property type="term" value="F:oxidoreductase activity"/>
    <property type="evidence" value="ECO:0007669"/>
    <property type="project" value="UniProtKB-KW"/>
</dbReference>
<dbReference type="GO" id="GO:0005507">
    <property type="term" value="F:copper ion binding"/>
    <property type="evidence" value="ECO:0007669"/>
    <property type="project" value="InterPro"/>
</dbReference>
<name>A0A0G2GJ37_PHACM</name>
<keyword evidence="4" id="KW-0186">Copper</keyword>
<comment type="similarity">
    <text evidence="1">Belongs to the multicopper oxidase family.</text>
</comment>
<reference evidence="8 9" key="1">
    <citation type="submission" date="2015-05" db="EMBL/GenBank/DDBJ databases">
        <title>Distinctive expansion of gene families associated with plant cell wall degradation and secondary metabolism in the genomes of grapevine trunk pathogens.</title>
        <authorList>
            <person name="Lawrence D.P."/>
            <person name="Travadon R."/>
            <person name="Rolshausen P.E."/>
            <person name="Baumgartner K."/>
        </authorList>
    </citation>
    <scope>NUCLEOTIDE SEQUENCE [LARGE SCALE GENOMIC DNA]</scope>
    <source>
        <strain evidence="8">UCRPC4</strain>
    </source>
</reference>
<evidence type="ECO:0000256" key="3">
    <source>
        <dbReference type="ARBA" id="ARBA00023002"/>
    </source>
</evidence>
<gene>
    <name evidence="8" type="ORF">UCRPC4_g02816</name>
</gene>
<dbReference type="CDD" id="cd13901">
    <property type="entry name" value="CuRO_3_MaLCC_like"/>
    <property type="match status" value="1"/>
</dbReference>
<dbReference type="Proteomes" id="UP000053317">
    <property type="component" value="Unassembled WGS sequence"/>
</dbReference>
<dbReference type="AlphaFoldDB" id="A0A0G2GJ37"/>
<organism evidence="8 9">
    <name type="scientific">Phaeomoniella chlamydospora</name>
    <name type="common">Phaeoacremonium chlamydosporum</name>
    <dbReference type="NCBI Taxonomy" id="158046"/>
    <lineage>
        <taxon>Eukaryota</taxon>
        <taxon>Fungi</taxon>
        <taxon>Dikarya</taxon>
        <taxon>Ascomycota</taxon>
        <taxon>Pezizomycotina</taxon>
        <taxon>Eurotiomycetes</taxon>
        <taxon>Chaetothyriomycetidae</taxon>
        <taxon>Phaeomoniellales</taxon>
        <taxon>Phaeomoniellaceae</taxon>
        <taxon>Phaeomoniella</taxon>
    </lineage>
</organism>
<dbReference type="PANTHER" id="PTHR11709">
    <property type="entry name" value="MULTI-COPPER OXIDASE"/>
    <property type="match status" value="1"/>
</dbReference>
<dbReference type="OrthoDB" id="2121828at2759"/>
<feature type="domain" description="Plastocyanin-like" evidence="7">
    <location>
        <begin position="15"/>
        <end position="112"/>
    </location>
</feature>
<dbReference type="InterPro" id="IPR001117">
    <property type="entry name" value="Cu-oxidase_2nd"/>
</dbReference>
<evidence type="ECO:0000313" key="8">
    <source>
        <dbReference type="EMBL" id="KKY23553.1"/>
    </source>
</evidence>
<keyword evidence="9" id="KW-1185">Reference proteome</keyword>
<dbReference type="PROSITE" id="PS00080">
    <property type="entry name" value="MULTICOPPER_OXIDASE2"/>
    <property type="match status" value="1"/>
</dbReference>
<dbReference type="EMBL" id="LCWF01000066">
    <property type="protein sequence ID" value="KKY23553.1"/>
    <property type="molecule type" value="Genomic_DNA"/>
</dbReference>
<protein>
    <submittedName>
        <fullName evidence="8">Putative multicopper oxidase</fullName>
    </submittedName>
</protein>
<evidence type="ECO:0000256" key="4">
    <source>
        <dbReference type="ARBA" id="ARBA00023008"/>
    </source>
</evidence>
<dbReference type="InterPro" id="IPR011706">
    <property type="entry name" value="Cu-oxidase_C"/>
</dbReference>
<comment type="caution">
    <text evidence="8">The sequence shown here is derived from an EMBL/GenBank/DDBJ whole genome shotgun (WGS) entry which is preliminary data.</text>
</comment>
<dbReference type="InterPro" id="IPR011707">
    <property type="entry name" value="Cu-oxidase-like_N"/>
</dbReference>
<feature type="domain" description="Plastocyanin-like" evidence="5">
    <location>
        <begin position="131"/>
        <end position="275"/>
    </location>
</feature>
<dbReference type="Pfam" id="PF00394">
    <property type="entry name" value="Cu-oxidase"/>
    <property type="match status" value="1"/>
</dbReference>
<dbReference type="InterPro" id="IPR045087">
    <property type="entry name" value="Cu-oxidase_fam"/>
</dbReference>
<proteinExistence type="inferred from homology"/>
<evidence type="ECO:0000256" key="2">
    <source>
        <dbReference type="ARBA" id="ARBA00022723"/>
    </source>
</evidence>
<evidence type="ECO:0000313" key="9">
    <source>
        <dbReference type="Proteomes" id="UP000053317"/>
    </source>
</evidence>
<evidence type="ECO:0000259" key="6">
    <source>
        <dbReference type="Pfam" id="PF07731"/>
    </source>
</evidence>
<dbReference type="InterPro" id="IPR002355">
    <property type="entry name" value="Cu_oxidase_Cu_BS"/>
</dbReference>
<dbReference type="FunFam" id="2.60.40.420:FF:000045">
    <property type="entry name" value="Laccase 2"/>
    <property type="match status" value="1"/>
</dbReference>
<dbReference type="Pfam" id="PF07732">
    <property type="entry name" value="Cu-oxidase_3"/>
    <property type="match status" value="1"/>
</dbReference>
<keyword evidence="3" id="KW-0560">Oxidoreductase</keyword>
<feature type="domain" description="Plastocyanin-like" evidence="6">
    <location>
        <begin position="374"/>
        <end position="512"/>
    </location>
</feature>
<dbReference type="Pfam" id="PF07731">
    <property type="entry name" value="Cu-oxidase_2"/>
    <property type="match status" value="1"/>
</dbReference>
<dbReference type="Gene3D" id="2.60.40.420">
    <property type="entry name" value="Cupredoxins - blue copper proteins"/>
    <property type="match status" value="3"/>
</dbReference>
<keyword evidence="2" id="KW-0479">Metal-binding</keyword>